<comment type="caution">
    <text evidence="10">The sequence shown here is derived from an EMBL/GenBank/DDBJ whole genome shotgun (WGS) entry which is preliminary data.</text>
</comment>
<sequence length="404" mass="45379">WSWVSLSLSLSLSLCVCVLSFLSLSRSTQRSPTRSALAHPRAVVYTKLAIPVFFRVRVIDFQHFACLMGVTTFGLSYVFVFLFVLCNRSAASFLSSDVCPKLDIEEVLLLQENQCIIDGDGNSLYADIAPGVAEVNGTTLERVLSILQSKQDAYAAILFYASWCPFSRTLRPLFDTLSSTFPGIYHIAVEDSAIQPSALSQYGVHSFPVLFLYNKAVRVRYHGPRMLDAISDFYKDITGLKIINNHKRGSNGIAFIEKLSKKGMVQDRVNCPYPWAKSPEKWLRDDMYLLLSTVFLVLRVLIYLIPRLYSSLKYYWGQRESSLEGHRVLLRRVLLREQNPLIRIPVKGGFESERLRKGKAVLSVPGWSSSPLAAVTLAENSSNRSGGVEDARENGHGFSSHFWG</sequence>
<dbReference type="InterPro" id="IPR036249">
    <property type="entry name" value="Thioredoxin-like_sf"/>
</dbReference>
<keyword evidence="4 8" id="KW-1133">Transmembrane helix</keyword>
<organism evidence="10 11">
    <name type="scientific">Adiantum capillus-veneris</name>
    <name type="common">Maidenhair fern</name>
    <dbReference type="NCBI Taxonomy" id="13818"/>
    <lineage>
        <taxon>Eukaryota</taxon>
        <taxon>Viridiplantae</taxon>
        <taxon>Streptophyta</taxon>
        <taxon>Embryophyta</taxon>
        <taxon>Tracheophyta</taxon>
        <taxon>Polypodiopsida</taxon>
        <taxon>Polypodiidae</taxon>
        <taxon>Polypodiales</taxon>
        <taxon>Pteridineae</taxon>
        <taxon>Pteridaceae</taxon>
        <taxon>Vittarioideae</taxon>
        <taxon>Adiantum</taxon>
    </lineage>
</organism>
<reference evidence="10" key="1">
    <citation type="submission" date="2021-01" db="EMBL/GenBank/DDBJ databases">
        <title>Adiantum capillus-veneris genome.</title>
        <authorList>
            <person name="Fang Y."/>
            <person name="Liao Q."/>
        </authorList>
    </citation>
    <scope>NUCLEOTIDE SEQUENCE</scope>
    <source>
        <strain evidence="10">H3</strain>
        <tissue evidence="10">Leaf</tissue>
    </source>
</reference>
<keyword evidence="6" id="KW-0325">Glycoprotein</keyword>
<evidence type="ECO:0000256" key="7">
    <source>
        <dbReference type="SAM" id="MobiDB-lite"/>
    </source>
</evidence>
<feature type="non-terminal residue" evidence="10">
    <location>
        <position position="1"/>
    </location>
</feature>
<name>A0A9D4UHW8_ADICA</name>
<dbReference type="GO" id="GO:0016020">
    <property type="term" value="C:membrane"/>
    <property type="evidence" value="ECO:0007669"/>
    <property type="project" value="UniProtKB-SubCell"/>
</dbReference>
<comment type="subcellular location">
    <subcellularLocation>
        <location evidence="1">Membrane</location>
        <topology evidence="1">Single-pass membrane protein</topology>
    </subcellularLocation>
</comment>
<feature type="transmembrane region" description="Helical" evidence="8">
    <location>
        <begin position="287"/>
        <end position="305"/>
    </location>
</feature>
<evidence type="ECO:0000313" key="10">
    <source>
        <dbReference type="EMBL" id="KAI5067621.1"/>
    </source>
</evidence>
<proteinExistence type="predicted"/>
<evidence type="ECO:0000259" key="9">
    <source>
        <dbReference type="PROSITE" id="PS51352"/>
    </source>
</evidence>
<keyword evidence="11" id="KW-1185">Reference proteome</keyword>
<evidence type="ECO:0000313" key="11">
    <source>
        <dbReference type="Proteomes" id="UP000886520"/>
    </source>
</evidence>
<evidence type="ECO:0000256" key="3">
    <source>
        <dbReference type="ARBA" id="ARBA00022729"/>
    </source>
</evidence>
<evidence type="ECO:0000256" key="8">
    <source>
        <dbReference type="SAM" id="Phobius"/>
    </source>
</evidence>
<keyword evidence="2 8" id="KW-0812">Transmembrane</keyword>
<dbReference type="PANTHER" id="PTHR46854">
    <property type="entry name" value="5'-ADENYLYLSULFATE REDUCTASE-LIKE 4-RELATED"/>
    <property type="match status" value="1"/>
</dbReference>
<evidence type="ECO:0000256" key="5">
    <source>
        <dbReference type="ARBA" id="ARBA00023136"/>
    </source>
</evidence>
<accession>A0A9D4UHW8</accession>
<feature type="transmembrane region" description="Helical" evidence="8">
    <location>
        <begin position="6"/>
        <end position="24"/>
    </location>
</feature>
<dbReference type="PANTHER" id="PTHR46854:SF1">
    <property type="entry name" value="5'-ADENYLYLSULFATE REDUCTASE-LIKE 4-RELATED"/>
    <property type="match status" value="1"/>
</dbReference>
<dbReference type="OrthoDB" id="19690at2759"/>
<feature type="domain" description="Thioredoxin" evidence="9">
    <location>
        <begin position="123"/>
        <end position="239"/>
    </location>
</feature>
<keyword evidence="3" id="KW-0732">Signal</keyword>
<evidence type="ECO:0000256" key="6">
    <source>
        <dbReference type="ARBA" id="ARBA00023180"/>
    </source>
</evidence>
<gene>
    <name evidence="10" type="ORF">GOP47_0018149</name>
</gene>
<evidence type="ECO:0000256" key="1">
    <source>
        <dbReference type="ARBA" id="ARBA00004167"/>
    </source>
</evidence>
<protein>
    <recommendedName>
        <fullName evidence="9">Thioredoxin domain-containing protein</fullName>
    </recommendedName>
</protein>
<evidence type="ECO:0000256" key="4">
    <source>
        <dbReference type="ARBA" id="ARBA00022989"/>
    </source>
</evidence>
<feature type="region of interest" description="Disordered" evidence="7">
    <location>
        <begin position="382"/>
        <end position="404"/>
    </location>
</feature>
<feature type="transmembrane region" description="Helical" evidence="8">
    <location>
        <begin position="64"/>
        <end position="85"/>
    </location>
</feature>
<dbReference type="Gene3D" id="3.40.30.10">
    <property type="entry name" value="Glutaredoxin"/>
    <property type="match status" value="1"/>
</dbReference>
<dbReference type="Pfam" id="PF00085">
    <property type="entry name" value="Thioredoxin"/>
    <property type="match status" value="1"/>
</dbReference>
<dbReference type="Proteomes" id="UP000886520">
    <property type="component" value="Chromosome 17"/>
</dbReference>
<dbReference type="AlphaFoldDB" id="A0A9D4UHW8"/>
<dbReference type="SUPFAM" id="SSF52833">
    <property type="entry name" value="Thioredoxin-like"/>
    <property type="match status" value="1"/>
</dbReference>
<keyword evidence="5 8" id="KW-0472">Membrane</keyword>
<dbReference type="EMBL" id="JABFUD020000017">
    <property type="protein sequence ID" value="KAI5067621.1"/>
    <property type="molecule type" value="Genomic_DNA"/>
</dbReference>
<dbReference type="InterPro" id="IPR044606">
    <property type="entry name" value="APRL4/6"/>
</dbReference>
<dbReference type="InterPro" id="IPR013766">
    <property type="entry name" value="Thioredoxin_domain"/>
</dbReference>
<evidence type="ECO:0000256" key="2">
    <source>
        <dbReference type="ARBA" id="ARBA00022692"/>
    </source>
</evidence>
<dbReference type="PROSITE" id="PS51352">
    <property type="entry name" value="THIOREDOXIN_2"/>
    <property type="match status" value="1"/>
</dbReference>